<name>A0A5B8YK26_9FLAO</name>
<dbReference type="EMBL" id="CP042476">
    <property type="protein sequence ID" value="QED38005.1"/>
    <property type="molecule type" value="Genomic_DNA"/>
</dbReference>
<proteinExistence type="predicted"/>
<dbReference type="PROSITE" id="PS51257">
    <property type="entry name" value="PROKAR_LIPOPROTEIN"/>
    <property type="match status" value="1"/>
</dbReference>
<dbReference type="SMART" id="SM00710">
    <property type="entry name" value="PbH1"/>
    <property type="match status" value="7"/>
</dbReference>
<evidence type="ECO:0000313" key="1">
    <source>
        <dbReference type="EMBL" id="QED38005.1"/>
    </source>
</evidence>
<dbReference type="KEGG" id="anp:FK178_09830"/>
<gene>
    <name evidence="1" type="ORF">FK178_09830</name>
</gene>
<dbReference type="InterPro" id="IPR006626">
    <property type="entry name" value="PbH1"/>
</dbReference>
<sequence length="545" mass="58717">MKQIYSWLSLFTLLFITSCTPEMQGELEEMIHEAKNTYYISPDGNDSNSGNSPDDAWKTIDKVNQMDFQPGSKILFEGGKSFAGNLYFTVGDGNDASNPIKVTSYGTGRATIKAGDKDGIYVYNTAGIIIDNLIFSGSGMYSNNASGINFYNDLPGNVKLNRVDITNTEVFGFRNFGIVIGAYNGNSGFSNVLIENNKVHDILDVGISSYGAFSSTKTGYAHSNITVRNCEVYNIPGYSKKSHSGNGIVISDVQKSVIEYSTVYDCGKGNTNCGGPVGIWYWDADQVTIQHNEAYNISSGTGCDGGGFDLDGGVTNGIMQYNYSHDNDGAGYLVGQFTGARAMNNIIVRYNISENDAATNGGSVYLFNGAQNMDNIFVYNNTFYISEQAGNRSSAAIKLLQWKLIKGNIQFNNNILYALNGADLVSVPSGYSASFKGNLYYSPDNFNIAYHGTSYASLESFRNTGNEKLNTLNTGFQGDPNLNSPGAGTIIGHGKDLTGLSSYKLAAGSPAKDMGINLDGGIGERDYYGNAPVKNSQQDIGAHEL</sequence>
<keyword evidence="2" id="KW-1185">Reference proteome</keyword>
<accession>A0A5B8YK26</accession>
<protein>
    <submittedName>
        <fullName evidence="1">Right-handed parallel beta-helix repeat-containing protein</fullName>
    </submittedName>
</protein>
<dbReference type="SUPFAM" id="SSF51126">
    <property type="entry name" value="Pectin lyase-like"/>
    <property type="match status" value="1"/>
</dbReference>
<dbReference type="Gene3D" id="2.160.20.10">
    <property type="entry name" value="Single-stranded right-handed beta-helix, Pectin lyase-like"/>
    <property type="match status" value="1"/>
</dbReference>
<dbReference type="InterPro" id="IPR011050">
    <property type="entry name" value="Pectin_lyase_fold/virulence"/>
</dbReference>
<evidence type="ECO:0000313" key="2">
    <source>
        <dbReference type="Proteomes" id="UP000321954"/>
    </source>
</evidence>
<dbReference type="AlphaFoldDB" id="A0A5B8YK26"/>
<dbReference type="RefSeq" id="WP_146834252.1">
    <property type="nucleotide sequence ID" value="NZ_CP042476.1"/>
</dbReference>
<dbReference type="OrthoDB" id="3333873at2"/>
<dbReference type="Proteomes" id="UP000321954">
    <property type="component" value="Chromosome"/>
</dbReference>
<dbReference type="InterPro" id="IPR012334">
    <property type="entry name" value="Pectin_lyas_fold"/>
</dbReference>
<organism evidence="1 2">
    <name type="scientific">Antarcticibacterium arcticum</name>
    <dbReference type="NCBI Taxonomy" id="2585771"/>
    <lineage>
        <taxon>Bacteria</taxon>
        <taxon>Pseudomonadati</taxon>
        <taxon>Bacteroidota</taxon>
        <taxon>Flavobacteriia</taxon>
        <taxon>Flavobacteriales</taxon>
        <taxon>Flavobacteriaceae</taxon>
        <taxon>Antarcticibacterium</taxon>
    </lineage>
</organism>
<reference evidence="1 2" key="1">
    <citation type="submission" date="2019-08" db="EMBL/GenBank/DDBJ databases">
        <title>Antarcticibacterium arcticum sp. nov., a bacterium isolated from marine sediment of the Canadian Beaufort Sea.</title>
        <authorList>
            <person name="Lee Y.M."/>
            <person name="Baek K."/>
            <person name="Lee D.-H."/>
            <person name="Shin S.C."/>
            <person name="Jin Y.K."/>
            <person name="Park Y."/>
        </authorList>
    </citation>
    <scope>NUCLEOTIDE SEQUENCE [LARGE SCALE GENOMIC DNA]</scope>
    <source>
        <strain evidence="1 2">PAMC 28998</strain>
    </source>
</reference>